<reference evidence="2 3" key="1">
    <citation type="submission" date="2018-07" db="EMBL/GenBank/DDBJ databases">
        <title>Draft genome of the type strain Streptomyces armeniacus ATCC 15676.</title>
        <authorList>
            <person name="Labana P."/>
            <person name="Gosse J.T."/>
            <person name="Boddy C.N."/>
        </authorList>
    </citation>
    <scope>NUCLEOTIDE SEQUENCE [LARGE SCALE GENOMIC DNA]</scope>
    <source>
        <strain evidence="2 3">ATCC 15676</strain>
    </source>
</reference>
<feature type="compositionally biased region" description="Low complexity" evidence="1">
    <location>
        <begin position="43"/>
        <end position="59"/>
    </location>
</feature>
<dbReference type="AlphaFoldDB" id="A0A345XQD3"/>
<evidence type="ECO:0000256" key="1">
    <source>
        <dbReference type="SAM" id="MobiDB-lite"/>
    </source>
</evidence>
<organism evidence="2 3">
    <name type="scientific">Streptomyces armeniacus</name>
    <dbReference type="NCBI Taxonomy" id="83291"/>
    <lineage>
        <taxon>Bacteria</taxon>
        <taxon>Bacillati</taxon>
        <taxon>Actinomycetota</taxon>
        <taxon>Actinomycetes</taxon>
        <taxon>Kitasatosporales</taxon>
        <taxon>Streptomycetaceae</taxon>
        <taxon>Streptomyces</taxon>
    </lineage>
</organism>
<protein>
    <submittedName>
        <fullName evidence="2">Uncharacterized protein</fullName>
    </submittedName>
</protein>
<evidence type="ECO:0000313" key="3">
    <source>
        <dbReference type="Proteomes" id="UP000254425"/>
    </source>
</evidence>
<sequence length="59" mass="5865">MPELSGDCPLCAECPLPGAACALFTAPVEAMSDEVFAEGRNHTASSAPAATTAVASGLR</sequence>
<gene>
    <name evidence="2" type="ORF">DVA86_15460</name>
</gene>
<evidence type="ECO:0000313" key="2">
    <source>
        <dbReference type="EMBL" id="AXK33849.1"/>
    </source>
</evidence>
<dbReference type="EMBL" id="CP031320">
    <property type="protein sequence ID" value="AXK33849.1"/>
    <property type="molecule type" value="Genomic_DNA"/>
</dbReference>
<feature type="region of interest" description="Disordered" evidence="1">
    <location>
        <begin position="39"/>
        <end position="59"/>
    </location>
</feature>
<name>A0A345XQD3_9ACTN</name>
<dbReference type="KEGG" id="sarm:DVA86_15460"/>
<accession>A0A345XQD3</accession>
<keyword evidence="3" id="KW-1185">Reference proteome</keyword>
<dbReference type="Proteomes" id="UP000254425">
    <property type="component" value="Chromosome"/>
</dbReference>
<proteinExistence type="predicted"/>